<proteinExistence type="predicted"/>
<feature type="region of interest" description="Disordered" evidence="1">
    <location>
        <begin position="1"/>
        <end position="60"/>
    </location>
</feature>
<gene>
    <name evidence="3" type="ORF">OBRU01_15471</name>
    <name evidence="2" type="ORF">OBRU01_20044</name>
</gene>
<dbReference type="EMBL" id="JTDY01004776">
    <property type="protein sequence ID" value="KOB67776.1"/>
    <property type="molecule type" value="Genomic_DNA"/>
</dbReference>
<evidence type="ECO:0000313" key="4">
    <source>
        <dbReference type="Proteomes" id="UP000037510"/>
    </source>
</evidence>
<feature type="region of interest" description="Disordered" evidence="1">
    <location>
        <begin position="319"/>
        <end position="403"/>
    </location>
</feature>
<reference evidence="2 4" key="1">
    <citation type="journal article" date="2015" name="Genome Biol. Evol.">
        <title>The genome of winter moth (Operophtera brumata) provides a genomic perspective on sexual dimorphism and phenology.</title>
        <authorList>
            <person name="Derks M.F."/>
            <person name="Smit S."/>
            <person name="Salis L."/>
            <person name="Schijlen E."/>
            <person name="Bossers A."/>
            <person name="Mateman C."/>
            <person name="Pijl A.S."/>
            <person name="de Ridder D."/>
            <person name="Groenen M.A."/>
            <person name="Visser M.E."/>
            <person name="Megens H.J."/>
        </authorList>
    </citation>
    <scope>NUCLEOTIDE SEQUENCE [LARGE SCALE GENOMIC DNA]</scope>
    <source>
        <strain evidence="2">WM2013NL</strain>
        <tissue evidence="2">Head and thorax</tissue>
    </source>
</reference>
<evidence type="ECO:0000256" key="1">
    <source>
        <dbReference type="SAM" id="MobiDB-lite"/>
    </source>
</evidence>
<feature type="compositionally biased region" description="Acidic residues" evidence="1">
    <location>
        <begin position="33"/>
        <end position="42"/>
    </location>
</feature>
<evidence type="ECO:0000313" key="3">
    <source>
        <dbReference type="EMBL" id="KOB67776.1"/>
    </source>
</evidence>
<comment type="caution">
    <text evidence="2">The sequence shown here is derived from an EMBL/GenBank/DDBJ whole genome shotgun (WGS) entry which is preliminary data.</text>
</comment>
<protein>
    <submittedName>
        <fullName evidence="2">DNA ligase</fullName>
    </submittedName>
</protein>
<dbReference type="GO" id="GO:0016874">
    <property type="term" value="F:ligase activity"/>
    <property type="evidence" value="ECO:0007669"/>
    <property type="project" value="UniProtKB-KW"/>
</dbReference>
<keyword evidence="4" id="KW-1185">Reference proteome</keyword>
<sequence>MSNEQMDKGSPVAEASAGRRINYKRPRRVYSSSDDDGDDDDTYPPSPKRVPTARDHEDSKYDYLQKQISELKYLITRNYNVDPKPVGNVDLTDKTVEGHAEDDASIYSMVLKPPDKDFEWDEDTITSETTKRTSDSKLNYVRKIQHFDSTDWNNVRYTETQKKYISTPALTNLAMNDELLAFESKFSHLRSLDQTFGALTNMLMAQKEALQVALKNLLEWSSDSETTLTHASLSTKVHGLFSNTCAYTSVSKDILQVVCGRRANIIEHRRDDALSAVKDKYNKTILRKIPPSCDYLFQPKELGDAVTKLGGGSKVFHRPYLPAEGSQGMQNNPRPYPPTEGTQATPRRFTNPAVPFRGYDRNRFQQAPASGKGKSLAGKPSYSAAKNKQYKRPREDQLDRRRQ</sequence>
<dbReference type="AlphaFoldDB" id="A0A0L7KUL3"/>
<dbReference type="EMBL" id="JTDY01005694">
    <property type="protein sequence ID" value="KOB66741.1"/>
    <property type="molecule type" value="Genomic_DNA"/>
</dbReference>
<evidence type="ECO:0000313" key="2">
    <source>
        <dbReference type="EMBL" id="KOB66741.1"/>
    </source>
</evidence>
<name>A0A0L7KUL3_OPEBR</name>
<keyword evidence="2" id="KW-0436">Ligase</keyword>
<feature type="compositionally biased region" description="Basic and acidic residues" evidence="1">
    <location>
        <begin position="392"/>
        <end position="403"/>
    </location>
</feature>
<accession>A0A0L7KUL3</accession>
<organism evidence="2 4">
    <name type="scientific">Operophtera brumata</name>
    <name type="common">Winter moth</name>
    <name type="synonym">Phalaena brumata</name>
    <dbReference type="NCBI Taxonomy" id="104452"/>
    <lineage>
        <taxon>Eukaryota</taxon>
        <taxon>Metazoa</taxon>
        <taxon>Ecdysozoa</taxon>
        <taxon>Arthropoda</taxon>
        <taxon>Hexapoda</taxon>
        <taxon>Insecta</taxon>
        <taxon>Pterygota</taxon>
        <taxon>Neoptera</taxon>
        <taxon>Endopterygota</taxon>
        <taxon>Lepidoptera</taxon>
        <taxon>Glossata</taxon>
        <taxon>Ditrysia</taxon>
        <taxon>Geometroidea</taxon>
        <taxon>Geometridae</taxon>
        <taxon>Larentiinae</taxon>
        <taxon>Operophtera</taxon>
    </lineage>
</organism>
<dbReference type="Proteomes" id="UP000037510">
    <property type="component" value="Unassembled WGS sequence"/>
</dbReference>